<dbReference type="Pfam" id="PF01839">
    <property type="entry name" value="FG-GAP"/>
    <property type="match status" value="3"/>
</dbReference>
<dbReference type="Gene3D" id="2.60.40.1460">
    <property type="entry name" value="Integrin domains. Chain A, domain 2"/>
    <property type="match status" value="1"/>
</dbReference>
<dbReference type="Proteomes" id="UP001044222">
    <property type="component" value="Unassembled WGS sequence"/>
</dbReference>
<keyword evidence="8 13" id="KW-0401">Integrin</keyword>
<evidence type="ECO:0000259" key="14">
    <source>
        <dbReference type="Pfam" id="PF08441"/>
    </source>
</evidence>
<feature type="domain" description="Integrin alpha second immunoglobulin-like" evidence="15">
    <location>
        <begin position="615"/>
        <end position="755"/>
    </location>
</feature>
<feature type="domain" description="Integrin alpha third immunoglobulin-like" evidence="16">
    <location>
        <begin position="768"/>
        <end position="942"/>
    </location>
</feature>
<dbReference type="Gene3D" id="2.60.40.1510">
    <property type="entry name" value="ntegrin, alpha v. Chain A, domain 3"/>
    <property type="match status" value="1"/>
</dbReference>
<accession>A0A9D3MSM4</accession>
<feature type="repeat" description="FG-GAP" evidence="12">
    <location>
        <begin position="344"/>
        <end position="401"/>
    </location>
</feature>
<dbReference type="InterPro" id="IPR013649">
    <property type="entry name" value="Integrin_alpha_Ig-like_1"/>
</dbReference>
<name>A0A9D3MSM4_ANGAN</name>
<evidence type="ECO:0000259" key="16">
    <source>
        <dbReference type="Pfam" id="PF20806"/>
    </source>
</evidence>
<keyword evidence="11" id="KW-0325">Glycoprotein</keyword>
<keyword evidence="3 13" id="KW-0812">Transmembrane</keyword>
<keyword evidence="7 13" id="KW-1133">Transmembrane helix</keyword>
<keyword evidence="4" id="KW-0732">Signal</keyword>
<evidence type="ECO:0000256" key="11">
    <source>
        <dbReference type="ARBA" id="ARBA00023180"/>
    </source>
</evidence>
<feature type="repeat" description="FG-GAP" evidence="12">
    <location>
        <begin position="405"/>
        <end position="467"/>
    </location>
</feature>
<dbReference type="InterPro" id="IPR013517">
    <property type="entry name" value="FG-GAP"/>
</dbReference>
<dbReference type="PROSITE" id="PS51470">
    <property type="entry name" value="FG_GAP"/>
    <property type="match status" value="3"/>
</dbReference>
<dbReference type="GO" id="GO:0009897">
    <property type="term" value="C:external side of plasma membrane"/>
    <property type="evidence" value="ECO:0007669"/>
    <property type="project" value="TreeGrafter"/>
</dbReference>
<evidence type="ECO:0008006" key="19">
    <source>
        <dbReference type="Google" id="ProtNLM"/>
    </source>
</evidence>
<dbReference type="PANTHER" id="PTHR23220:SF78">
    <property type="entry name" value="INTEGRIN ALPHA-4"/>
    <property type="match status" value="1"/>
</dbReference>
<keyword evidence="18" id="KW-1185">Reference proteome</keyword>
<comment type="similarity">
    <text evidence="2 13">Belongs to the integrin alpha chain family.</text>
</comment>
<proteinExistence type="inferred from homology"/>
<dbReference type="EMBL" id="JAFIRN010000003">
    <property type="protein sequence ID" value="KAG5852580.1"/>
    <property type="molecule type" value="Genomic_DNA"/>
</dbReference>
<dbReference type="InterPro" id="IPR048286">
    <property type="entry name" value="Integrin_alpha_Ig-like_3"/>
</dbReference>
<evidence type="ECO:0000256" key="4">
    <source>
        <dbReference type="ARBA" id="ARBA00022729"/>
    </source>
</evidence>
<comment type="caution">
    <text evidence="17">The sequence shown here is derived from an EMBL/GenBank/DDBJ whole genome shotgun (WGS) entry which is preliminary data.</text>
</comment>
<dbReference type="GO" id="GO:0005178">
    <property type="term" value="F:integrin binding"/>
    <property type="evidence" value="ECO:0007669"/>
    <property type="project" value="TreeGrafter"/>
</dbReference>
<dbReference type="InterPro" id="IPR028994">
    <property type="entry name" value="Integrin_alpha_N"/>
</dbReference>
<dbReference type="InterPro" id="IPR048285">
    <property type="entry name" value="Integrin_alpha_Ig-like_2"/>
</dbReference>
<dbReference type="GO" id="GO:0007229">
    <property type="term" value="P:integrin-mediated signaling pathway"/>
    <property type="evidence" value="ECO:0007669"/>
    <property type="project" value="UniProtKB-KW"/>
</dbReference>
<dbReference type="Pfam" id="PF20805">
    <property type="entry name" value="Integrin_A_Ig_2"/>
    <property type="match status" value="1"/>
</dbReference>
<dbReference type="InterPro" id="IPR013519">
    <property type="entry name" value="Int_alpha_beta-p"/>
</dbReference>
<feature type="transmembrane region" description="Helical" evidence="13">
    <location>
        <begin position="963"/>
        <end position="984"/>
    </location>
</feature>
<dbReference type="PRINTS" id="PR01185">
    <property type="entry name" value="INTEGRINA"/>
</dbReference>
<dbReference type="SMART" id="SM00191">
    <property type="entry name" value="Int_alpha"/>
    <property type="match status" value="5"/>
</dbReference>
<evidence type="ECO:0000259" key="15">
    <source>
        <dbReference type="Pfam" id="PF20805"/>
    </source>
</evidence>
<evidence type="ECO:0000256" key="2">
    <source>
        <dbReference type="ARBA" id="ARBA00008054"/>
    </source>
</evidence>
<evidence type="ECO:0000256" key="3">
    <source>
        <dbReference type="ARBA" id="ARBA00022692"/>
    </source>
</evidence>
<keyword evidence="9 13" id="KW-0472">Membrane</keyword>
<keyword evidence="6 13" id="KW-0130">Cell adhesion</keyword>
<dbReference type="GO" id="GO:0008305">
    <property type="term" value="C:integrin complex"/>
    <property type="evidence" value="ECO:0007669"/>
    <property type="project" value="InterPro"/>
</dbReference>
<feature type="domain" description="Integrin alpha first immunoglubulin-like" evidence="14">
    <location>
        <begin position="452"/>
        <end position="609"/>
    </location>
</feature>
<comment type="subcellular location">
    <subcellularLocation>
        <location evidence="1 13">Membrane</location>
        <topology evidence="1 13">Single-pass type I membrane protein</topology>
    </subcellularLocation>
</comment>
<evidence type="ECO:0000256" key="10">
    <source>
        <dbReference type="ARBA" id="ARBA00023170"/>
    </source>
</evidence>
<dbReference type="AlphaFoldDB" id="A0A9D3MSM4"/>
<evidence type="ECO:0000256" key="5">
    <source>
        <dbReference type="ARBA" id="ARBA00022737"/>
    </source>
</evidence>
<dbReference type="GO" id="GO:0007160">
    <property type="term" value="P:cell-matrix adhesion"/>
    <property type="evidence" value="ECO:0007669"/>
    <property type="project" value="TreeGrafter"/>
</dbReference>
<dbReference type="SUPFAM" id="SSF69318">
    <property type="entry name" value="Integrin alpha N-terminal domain"/>
    <property type="match status" value="1"/>
</dbReference>
<dbReference type="InterPro" id="IPR032695">
    <property type="entry name" value="Integrin_dom_sf"/>
</dbReference>
<evidence type="ECO:0000313" key="18">
    <source>
        <dbReference type="Proteomes" id="UP001044222"/>
    </source>
</evidence>
<dbReference type="GO" id="GO:0033627">
    <property type="term" value="P:cell adhesion mediated by integrin"/>
    <property type="evidence" value="ECO:0007669"/>
    <property type="project" value="TreeGrafter"/>
</dbReference>
<reference evidence="17" key="1">
    <citation type="submission" date="2021-01" db="EMBL/GenBank/DDBJ databases">
        <title>A chromosome-scale assembly of European eel, Anguilla anguilla.</title>
        <authorList>
            <person name="Henkel C."/>
            <person name="Jong-Raadsen S.A."/>
            <person name="Dufour S."/>
            <person name="Weltzien F.-A."/>
            <person name="Palstra A.P."/>
            <person name="Pelster B."/>
            <person name="Spaink H.P."/>
            <person name="Van Den Thillart G.E."/>
            <person name="Jansen H."/>
            <person name="Zahm M."/>
            <person name="Klopp C."/>
            <person name="Cedric C."/>
            <person name="Louis A."/>
            <person name="Berthelot C."/>
            <person name="Parey E."/>
            <person name="Roest Crollius H."/>
            <person name="Montfort J."/>
            <person name="Robinson-Rechavi M."/>
            <person name="Bucao C."/>
            <person name="Bouchez O."/>
            <person name="Gislard M."/>
            <person name="Lluch J."/>
            <person name="Milhes M."/>
            <person name="Lampietro C."/>
            <person name="Lopez Roques C."/>
            <person name="Donnadieu C."/>
            <person name="Braasch I."/>
            <person name="Desvignes T."/>
            <person name="Postlethwait J."/>
            <person name="Bobe J."/>
            <person name="Guiguen Y."/>
            <person name="Dirks R."/>
        </authorList>
    </citation>
    <scope>NUCLEOTIDE SEQUENCE</scope>
    <source>
        <strain evidence="17">Tag_6206</strain>
        <tissue evidence="17">Liver</tissue>
    </source>
</reference>
<evidence type="ECO:0000256" key="12">
    <source>
        <dbReference type="PROSITE-ProRule" id="PRU00803"/>
    </source>
</evidence>
<keyword evidence="5" id="KW-0677">Repeat</keyword>
<dbReference type="PANTHER" id="PTHR23220">
    <property type="entry name" value="INTEGRIN ALPHA"/>
    <property type="match status" value="1"/>
</dbReference>
<organism evidence="17 18">
    <name type="scientific">Anguilla anguilla</name>
    <name type="common">European freshwater eel</name>
    <name type="synonym">Muraena anguilla</name>
    <dbReference type="NCBI Taxonomy" id="7936"/>
    <lineage>
        <taxon>Eukaryota</taxon>
        <taxon>Metazoa</taxon>
        <taxon>Chordata</taxon>
        <taxon>Craniata</taxon>
        <taxon>Vertebrata</taxon>
        <taxon>Euteleostomi</taxon>
        <taxon>Actinopterygii</taxon>
        <taxon>Neopterygii</taxon>
        <taxon>Teleostei</taxon>
        <taxon>Anguilliformes</taxon>
        <taxon>Anguillidae</taxon>
        <taxon>Anguilla</taxon>
    </lineage>
</organism>
<feature type="repeat" description="FG-GAP" evidence="12">
    <location>
        <begin position="282"/>
        <end position="341"/>
    </location>
</feature>
<dbReference type="SUPFAM" id="SSF69179">
    <property type="entry name" value="Integrin domains"/>
    <property type="match status" value="3"/>
</dbReference>
<evidence type="ECO:0000256" key="8">
    <source>
        <dbReference type="ARBA" id="ARBA00023037"/>
    </source>
</evidence>
<dbReference type="InterPro" id="IPR000413">
    <property type="entry name" value="Integrin_alpha"/>
</dbReference>
<sequence length="1014" mass="112777">MELFKPRKIHCRISIFSPLIYFWHLFSFTRSYNLDTDHFLNFTGSSGSIFGYSVLLHKHENETWMLVGAPVANSSFDLGARSPGAIFKCKITDESSCEEIRMGMQNHRSCGKYCNSETDNQWLGVSMSRQQADGSILVCGHRWKNIYSSKKLPHGLCYKLEANLMHSEQFIPCYNDRRRSQDDEYEFCQAGISNFMMEGLIVMGTPGAAHWAGSVLVYNTSKDNLPVFYKEESSVHAGSYLGYSVGAGHFSHPNRTDVVGGAPQSEQIGKVWIFKIESKNLQIIFEAPGKKLGSYFGAAVCAVDLNSDGLSDLLVGAPMYSTVREEGRVHIYMNNGAANMLEEEFVLMGSDTYAARFGEAITNLGDIDDDGYPDVAVGAPQEDDLRGAIYIYNGRRRGITQTFSQRITGAMLGNAFKMFGQSVSGGIDVDGNGYPDIAVGAFLSDSAVILRTRAVVVVEAFIILPVSVNRSQPLCSENGQPAVCVNISVCFKVQGRRISGKIGLLYVLTADVTHLQAFPYRFYFTGNGTSNTTTGRVKVKPENLTCVTHTAFMRRDVRDIFTPIQFELKYELGEHSPPEEVTGSFPPLKPVQQRREDSNQVANQTEFARYCAWVNCSTNLQVSASLVLPQSHKNVQYFALGEKKTVMLNVTLVNSGDDAFLPRIYLRFPSNLFFIKVLDAELKYVSCELTKEDKAFTGLDCSVGNLFITSLEKHTVSFLLDVNQSSNAGDLNITVNATCQSSENEDLLHDNFARLMLPLRYGVNLTTHGFVTPSTFIFGHKPSSVGFTEKFNFTFKVVNVGPSKALGAKVEIDIPRHMVPYQHILLNILHVKTSLGSCDIKNSTNITDDYYQMTKPFIFEYLVFPPFEQRQRHMYCMKNDQMCLYITCMLGDMDVGKEANVLVAVEMNPTVLQDYPGKIAVTIESAAIASPMKDLHVLDLQEEKAACVFLRGHSGQMSVHDRAVILVTSLFTGGATLAFLVICLKKVGFFNRKIILMQASLLDEPQDTGEGYEF</sequence>
<protein>
    <recommendedName>
        <fullName evidence="19">Integrin alpha-2 domain-containing protein</fullName>
    </recommendedName>
</protein>
<dbReference type="Gene3D" id="2.60.40.1530">
    <property type="entry name" value="ntegrin, alpha v. Chain A, domain 4"/>
    <property type="match status" value="1"/>
</dbReference>
<evidence type="ECO:0000256" key="1">
    <source>
        <dbReference type="ARBA" id="ARBA00004479"/>
    </source>
</evidence>
<gene>
    <name evidence="17" type="ORF">ANANG_G00063980</name>
</gene>
<dbReference type="Gene3D" id="2.130.10.130">
    <property type="entry name" value="Integrin alpha, N-terminal"/>
    <property type="match status" value="1"/>
</dbReference>
<evidence type="ECO:0000256" key="13">
    <source>
        <dbReference type="RuleBase" id="RU003762"/>
    </source>
</evidence>
<evidence type="ECO:0000256" key="6">
    <source>
        <dbReference type="ARBA" id="ARBA00022889"/>
    </source>
</evidence>
<evidence type="ECO:0000256" key="9">
    <source>
        <dbReference type="ARBA" id="ARBA00023136"/>
    </source>
</evidence>
<evidence type="ECO:0000256" key="7">
    <source>
        <dbReference type="ARBA" id="ARBA00022989"/>
    </source>
</evidence>
<dbReference type="Pfam" id="PF08441">
    <property type="entry name" value="Integrin_A_Ig_1"/>
    <property type="match status" value="1"/>
</dbReference>
<keyword evidence="10 13" id="KW-0675">Receptor</keyword>
<dbReference type="GO" id="GO:0098609">
    <property type="term" value="P:cell-cell adhesion"/>
    <property type="evidence" value="ECO:0007669"/>
    <property type="project" value="TreeGrafter"/>
</dbReference>
<dbReference type="Pfam" id="PF20806">
    <property type="entry name" value="Integrin_A_Ig_3"/>
    <property type="match status" value="1"/>
</dbReference>
<evidence type="ECO:0000313" key="17">
    <source>
        <dbReference type="EMBL" id="KAG5852580.1"/>
    </source>
</evidence>